<dbReference type="Proteomes" id="UP001501294">
    <property type="component" value="Unassembled WGS sequence"/>
</dbReference>
<comment type="caution">
    <text evidence="2">The sequence shown here is derived from an EMBL/GenBank/DDBJ whole genome shotgun (WGS) entry which is preliminary data.</text>
</comment>
<evidence type="ECO:0000313" key="3">
    <source>
        <dbReference type="Proteomes" id="UP001501294"/>
    </source>
</evidence>
<gene>
    <name evidence="2" type="ORF">GCM10023150_13200</name>
</gene>
<evidence type="ECO:0000259" key="1">
    <source>
        <dbReference type="PROSITE" id="PS50995"/>
    </source>
</evidence>
<dbReference type="Pfam" id="PF01047">
    <property type="entry name" value="MarR"/>
    <property type="match status" value="1"/>
</dbReference>
<keyword evidence="3" id="KW-1185">Reference proteome</keyword>
<dbReference type="InterPro" id="IPR036388">
    <property type="entry name" value="WH-like_DNA-bd_sf"/>
</dbReference>
<dbReference type="SUPFAM" id="SSF46785">
    <property type="entry name" value="Winged helix' DNA-binding domain"/>
    <property type="match status" value="1"/>
</dbReference>
<reference evidence="3" key="1">
    <citation type="journal article" date="2019" name="Int. J. Syst. Evol. Microbiol.">
        <title>The Global Catalogue of Microorganisms (GCM) 10K type strain sequencing project: providing services to taxonomists for standard genome sequencing and annotation.</title>
        <authorList>
            <consortium name="The Broad Institute Genomics Platform"/>
            <consortium name="The Broad Institute Genome Sequencing Center for Infectious Disease"/>
            <person name="Wu L."/>
            <person name="Ma J."/>
        </authorList>
    </citation>
    <scope>NUCLEOTIDE SEQUENCE [LARGE SCALE GENOMIC DNA]</scope>
    <source>
        <strain evidence="3">JCM 17727</strain>
    </source>
</reference>
<dbReference type="InterPro" id="IPR036390">
    <property type="entry name" value="WH_DNA-bd_sf"/>
</dbReference>
<dbReference type="PANTHER" id="PTHR33164">
    <property type="entry name" value="TRANSCRIPTIONAL REGULATOR, MARR FAMILY"/>
    <property type="match status" value="1"/>
</dbReference>
<dbReference type="InterPro" id="IPR039422">
    <property type="entry name" value="MarR/SlyA-like"/>
</dbReference>
<evidence type="ECO:0000313" key="2">
    <source>
        <dbReference type="EMBL" id="GAA4349105.1"/>
    </source>
</evidence>
<sequence length="137" mass="15623">MSNAKDQSYPEFYETKDCYCLEARRKARAITRLYEEKLRPHGLRATQFSVLATLKLKGPTPVTELAEFLVLERTTMTRGAAVMEKKGWITPATTEDARVRAWQLTKQGRQKLKEAYPAWKAVQTSLNEAPTDNKESA</sequence>
<accession>A0ABP8I1F6</accession>
<dbReference type="InterPro" id="IPR000835">
    <property type="entry name" value="HTH_MarR-typ"/>
</dbReference>
<dbReference type="EMBL" id="BAABFU010000002">
    <property type="protein sequence ID" value="GAA4349105.1"/>
    <property type="molecule type" value="Genomic_DNA"/>
</dbReference>
<dbReference type="RefSeq" id="WP_223578006.1">
    <property type="nucleotide sequence ID" value="NZ_BAABFU010000002.1"/>
</dbReference>
<feature type="domain" description="HTH marR-type" evidence="1">
    <location>
        <begin position="16"/>
        <end position="137"/>
    </location>
</feature>
<dbReference type="Gene3D" id="1.10.10.10">
    <property type="entry name" value="Winged helix-like DNA-binding domain superfamily/Winged helix DNA-binding domain"/>
    <property type="match status" value="1"/>
</dbReference>
<organism evidence="2 3">
    <name type="scientific">Kangiella taiwanensis</name>
    <dbReference type="NCBI Taxonomy" id="1079179"/>
    <lineage>
        <taxon>Bacteria</taxon>
        <taxon>Pseudomonadati</taxon>
        <taxon>Pseudomonadota</taxon>
        <taxon>Gammaproteobacteria</taxon>
        <taxon>Kangiellales</taxon>
        <taxon>Kangiellaceae</taxon>
        <taxon>Kangiella</taxon>
    </lineage>
</organism>
<dbReference type="PANTHER" id="PTHR33164:SF105">
    <property type="entry name" value="TRANSCRIPTIONAL REPRESSOR PROTEIN-RELATED"/>
    <property type="match status" value="1"/>
</dbReference>
<name>A0ABP8I1F6_9GAMM</name>
<proteinExistence type="predicted"/>
<dbReference type="PROSITE" id="PS50995">
    <property type="entry name" value="HTH_MARR_2"/>
    <property type="match status" value="1"/>
</dbReference>
<protein>
    <submittedName>
        <fullName evidence="2">Oxidation-sensing regulator MosR</fullName>
    </submittedName>
</protein>
<dbReference type="SMART" id="SM00347">
    <property type="entry name" value="HTH_MARR"/>
    <property type="match status" value="1"/>
</dbReference>